<organism evidence="1">
    <name type="scientific">Arundo donax</name>
    <name type="common">Giant reed</name>
    <name type="synonym">Donax arundinaceus</name>
    <dbReference type="NCBI Taxonomy" id="35708"/>
    <lineage>
        <taxon>Eukaryota</taxon>
        <taxon>Viridiplantae</taxon>
        <taxon>Streptophyta</taxon>
        <taxon>Embryophyta</taxon>
        <taxon>Tracheophyta</taxon>
        <taxon>Spermatophyta</taxon>
        <taxon>Magnoliopsida</taxon>
        <taxon>Liliopsida</taxon>
        <taxon>Poales</taxon>
        <taxon>Poaceae</taxon>
        <taxon>PACMAD clade</taxon>
        <taxon>Arundinoideae</taxon>
        <taxon>Arundineae</taxon>
        <taxon>Arundo</taxon>
    </lineage>
</organism>
<evidence type="ECO:0000313" key="1">
    <source>
        <dbReference type="EMBL" id="JAD35973.1"/>
    </source>
</evidence>
<protein>
    <submittedName>
        <fullName evidence="1">Uncharacterized protein</fullName>
    </submittedName>
</protein>
<accession>A0A0A8ZE56</accession>
<proteinExistence type="predicted"/>
<dbReference type="EMBL" id="GBRH01261922">
    <property type="protein sequence ID" value="JAD35973.1"/>
    <property type="molecule type" value="Transcribed_RNA"/>
</dbReference>
<reference evidence="1" key="1">
    <citation type="submission" date="2014-09" db="EMBL/GenBank/DDBJ databases">
        <authorList>
            <person name="Magalhaes I.L.F."/>
            <person name="Oliveira U."/>
            <person name="Santos F.R."/>
            <person name="Vidigal T.H.D.A."/>
            <person name="Brescovit A.D."/>
            <person name="Santos A.J."/>
        </authorList>
    </citation>
    <scope>NUCLEOTIDE SEQUENCE</scope>
    <source>
        <tissue evidence="1">Shoot tissue taken approximately 20 cm above the soil surface</tissue>
    </source>
</reference>
<name>A0A0A8ZE56_ARUDO</name>
<reference evidence="1" key="2">
    <citation type="journal article" date="2015" name="Data Brief">
        <title>Shoot transcriptome of the giant reed, Arundo donax.</title>
        <authorList>
            <person name="Barrero R.A."/>
            <person name="Guerrero F.D."/>
            <person name="Moolhuijzen P."/>
            <person name="Goolsby J.A."/>
            <person name="Tidwell J."/>
            <person name="Bellgard S.E."/>
            <person name="Bellgard M.I."/>
        </authorList>
    </citation>
    <scope>NUCLEOTIDE SEQUENCE</scope>
    <source>
        <tissue evidence="1">Shoot tissue taken approximately 20 cm above the soil surface</tissue>
    </source>
</reference>
<dbReference type="AlphaFoldDB" id="A0A0A8ZE56"/>
<sequence length="104" mass="12279">MMNKALCNHSQQQGDSFIWTTTLQQLFVYCVVSKEMIQKKNWLLHFSLLLHQRAKVSMHIRKENPGLSFQENRMIMPTTSCFAAFNMQCVRILLIAFAQDIWLR</sequence>